<evidence type="ECO:0000256" key="6">
    <source>
        <dbReference type="ARBA" id="ARBA00022822"/>
    </source>
</evidence>
<dbReference type="EMBL" id="JAHHGZ010000014">
    <property type="protein sequence ID" value="MBW4668644.1"/>
    <property type="molecule type" value="Genomic_DNA"/>
</dbReference>
<evidence type="ECO:0000256" key="8">
    <source>
        <dbReference type="ARBA" id="ARBA00023235"/>
    </source>
</evidence>
<dbReference type="Pfam" id="PF00697">
    <property type="entry name" value="PRAI"/>
    <property type="match status" value="1"/>
</dbReference>
<accession>A0A951QLJ6</accession>
<dbReference type="PANTHER" id="PTHR42894">
    <property type="entry name" value="N-(5'-PHOSPHORIBOSYL)ANTHRANILATE ISOMERASE"/>
    <property type="match status" value="1"/>
</dbReference>
<proteinExistence type="inferred from homology"/>
<dbReference type="GO" id="GO:0004640">
    <property type="term" value="F:phosphoribosylanthranilate isomerase activity"/>
    <property type="evidence" value="ECO:0007669"/>
    <property type="project" value="UniProtKB-UniRule"/>
</dbReference>
<evidence type="ECO:0000256" key="3">
    <source>
        <dbReference type="ARBA" id="ARBA00012572"/>
    </source>
</evidence>
<gene>
    <name evidence="9" type="primary">trpF</name>
    <name evidence="11" type="ORF">KME60_14755</name>
</gene>
<organism evidence="11 12">
    <name type="scientific">Cyanomargarita calcarea GSE-NOS-MK-12-04C</name>
    <dbReference type="NCBI Taxonomy" id="2839659"/>
    <lineage>
        <taxon>Bacteria</taxon>
        <taxon>Bacillati</taxon>
        <taxon>Cyanobacteriota</taxon>
        <taxon>Cyanophyceae</taxon>
        <taxon>Nostocales</taxon>
        <taxon>Cyanomargaritaceae</taxon>
        <taxon>Cyanomargarita</taxon>
    </lineage>
</organism>
<evidence type="ECO:0000259" key="10">
    <source>
        <dbReference type="Pfam" id="PF00697"/>
    </source>
</evidence>
<dbReference type="InterPro" id="IPR011060">
    <property type="entry name" value="RibuloseP-bd_barrel"/>
</dbReference>
<keyword evidence="7 9" id="KW-0057">Aromatic amino acid biosynthesis</keyword>
<comment type="similarity">
    <text evidence="9">Belongs to the TrpF family.</text>
</comment>
<evidence type="ECO:0000256" key="1">
    <source>
        <dbReference type="ARBA" id="ARBA00001164"/>
    </source>
</evidence>
<evidence type="ECO:0000256" key="4">
    <source>
        <dbReference type="ARBA" id="ARBA00022272"/>
    </source>
</evidence>
<dbReference type="InterPro" id="IPR001240">
    <property type="entry name" value="PRAI_dom"/>
</dbReference>
<protein>
    <recommendedName>
        <fullName evidence="4 9">N-(5'-phosphoribosyl)anthranilate isomerase</fullName>
        <shortName evidence="9">PRAI</shortName>
        <ecNumber evidence="3 9">5.3.1.24</ecNumber>
    </recommendedName>
</protein>
<comment type="catalytic activity">
    <reaction evidence="1 9">
        <text>N-(5-phospho-beta-D-ribosyl)anthranilate = 1-(2-carboxyphenylamino)-1-deoxy-D-ribulose 5-phosphate</text>
        <dbReference type="Rhea" id="RHEA:21540"/>
        <dbReference type="ChEBI" id="CHEBI:18277"/>
        <dbReference type="ChEBI" id="CHEBI:58613"/>
        <dbReference type="EC" id="5.3.1.24"/>
    </reaction>
</comment>
<comment type="pathway">
    <text evidence="2 9">Amino-acid biosynthesis; L-tryptophan biosynthesis; L-tryptophan from chorismate: step 3/5.</text>
</comment>
<keyword evidence="5 9" id="KW-0028">Amino-acid biosynthesis</keyword>
<reference evidence="11" key="2">
    <citation type="journal article" date="2022" name="Microbiol. Resour. Announc.">
        <title>Metagenome Sequencing to Explore Phylogenomics of Terrestrial Cyanobacteria.</title>
        <authorList>
            <person name="Ward R.D."/>
            <person name="Stajich J.E."/>
            <person name="Johansen J.R."/>
            <person name="Huntemann M."/>
            <person name="Clum A."/>
            <person name="Foster B."/>
            <person name="Foster B."/>
            <person name="Roux S."/>
            <person name="Palaniappan K."/>
            <person name="Varghese N."/>
            <person name="Mukherjee S."/>
            <person name="Reddy T.B.K."/>
            <person name="Daum C."/>
            <person name="Copeland A."/>
            <person name="Chen I.A."/>
            <person name="Ivanova N.N."/>
            <person name="Kyrpides N.C."/>
            <person name="Shapiro N."/>
            <person name="Eloe-Fadrosh E.A."/>
            <person name="Pietrasiak N."/>
        </authorList>
    </citation>
    <scope>NUCLEOTIDE SEQUENCE</scope>
    <source>
        <strain evidence="11">GSE-NOS-MK-12-04C</strain>
    </source>
</reference>
<comment type="caution">
    <text evidence="11">The sequence shown here is derived from an EMBL/GenBank/DDBJ whole genome shotgun (WGS) entry which is preliminary data.</text>
</comment>
<dbReference type="GO" id="GO:0000162">
    <property type="term" value="P:L-tryptophan biosynthetic process"/>
    <property type="evidence" value="ECO:0007669"/>
    <property type="project" value="UniProtKB-UniRule"/>
</dbReference>
<dbReference type="AlphaFoldDB" id="A0A951QLJ6"/>
<sequence length="219" mass="23767">MITIPRVKICCISSIEEAWTAIRYGASALGFVSQMPSGPGVISEDLIAKIVAHVPPPIATFLLTSSQEAQQIVEQLKYCRTNTVQICDTLKAGSYQNIRDALPGISIVQVIHVSSQESLFEAVRIAPQVDALLLDSGNQSLQVKELGGTGRIHNWNLSSKIREQVNVPIFLAGGLKPKNVALAVEQVDPFGLDVCSGVRSNGLLDENKLQLFFQNLKQC</sequence>
<dbReference type="InterPro" id="IPR044643">
    <property type="entry name" value="TrpF_fam"/>
</dbReference>
<dbReference type="HAMAP" id="MF_00135">
    <property type="entry name" value="PRAI"/>
    <property type="match status" value="1"/>
</dbReference>
<evidence type="ECO:0000256" key="7">
    <source>
        <dbReference type="ARBA" id="ARBA00023141"/>
    </source>
</evidence>
<evidence type="ECO:0000256" key="9">
    <source>
        <dbReference type="HAMAP-Rule" id="MF_00135"/>
    </source>
</evidence>
<dbReference type="CDD" id="cd00405">
    <property type="entry name" value="PRAI"/>
    <property type="match status" value="1"/>
</dbReference>
<keyword evidence="8 9" id="KW-0413">Isomerase</keyword>
<evidence type="ECO:0000313" key="11">
    <source>
        <dbReference type="EMBL" id="MBW4668644.1"/>
    </source>
</evidence>
<dbReference type="Gene3D" id="3.20.20.70">
    <property type="entry name" value="Aldolase class I"/>
    <property type="match status" value="1"/>
</dbReference>
<feature type="domain" description="N-(5'phosphoribosyl) anthranilate isomerase (PRAI)" evidence="10">
    <location>
        <begin position="7"/>
        <end position="215"/>
    </location>
</feature>
<dbReference type="EC" id="5.3.1.24" evidence="3 9"/>
<dbReference type="PANTHER" id="PTHR42894:SF1">
    <property type="entry name" value="N-(5'-PHOSPHORIBOSYL)ANTHRANILATE ISOMERASE"/>
    <property type="match status" value="1"/>
</dbReference>
<evidence type="ECO:0000313" key="12">
    <source>
        <dbReference type="Proteomes" id="UP000729701"/>
    </source>
</evidence>
<reference evidence="11" key="1">
    <citation type="submission" date="2021-05" db="EMBL/GenBank/DDBJ databases">
        <authorList>
            <person name="Pietrasiak N."/>
            <person name="Ward R."/>
            <person name="Stajich J.E."/>
            <person name="Kurbessoian T."/>
        </authorList>
    </citation>
    <scope>NUCLEOTIDE SEQUENCE</scope>
    <source>
        <strain evidence="11">GSE-NOS-MK-12-04C</strain>
    </source>
</reference>
<dbReference type="Proteomes" id="UP000729701">
    <property type="component" value="Unassembled WGS sequence"/>
</dbReference>
<keyword evidence="6 9" id="KW-0822">Tryptophan biosynthesis</keyword>
<dbReference type="SUPFAM" id="SSF51366">
    <property type="entry name" value="Ribulose-phoshate binding barrel"/>
    <property type="match status" value="1"/>
</dbReference>
<evidence type="ECO:0000256" key="5">
    <source>
        <dbReference type="ARBA" id="ARBA00022605"/>
    </source>
</evidence>
<evidence type="ECO:0000256" key="2">
    <source>
        <dbReference type="ARBA" id="ARBA00004664"/>
    </source>
</evidence>
<dbReference type="InterPro" id="IPR013785">
    <property type="entry name" value="Aldolase_TIM"/>
</dbReference>
<name>A0A951QLJ6_9CYAN</name>